<comment type="subcellular location">
    <subcellularLocation>
        <location evidence="1">Cell membrane</location>
        <topology evidence="1">Multi-pass membrane protein</topology>
    </subcellularLocation>
</comment>
<keyword evidence="4 6" id="KW-1133">Transmembrane helix</keyword>
<accession>A0A317K4V1</accession>
<name>A0A317K4V1_9ACTN</name>
<evidence type="ECO:0000256" key="3">
    <source>
        <dbReference type="ARBA" id="ARBA00022692"/>
    </source>
</evidence>
<dbReference type="PANTHER" id="PTHR43791:SF100">
    <property type="entry name" value="SUGAR TRANSPORTER"/>
    <property type="match status" value="1"/>
</dbReference>
<dbReference type="GO" id="GO:0005886">
    <property type="term" value="C:plasma membrane"/>
    <property type="evidence" value="ECO:0007669"/>
    <property type="project" value="UniProtKB-SubCell"/>
</dbReference>
<comment type="caution">
    <text evidence="8">The sequence shown here is derived from an EMBL/GenBank/DDBJ whole genome shotgun (WGS) entry which is preliminary data.</text>
</comment>
<dbReference type="OrthoDB" id="9773957at2"/>
<evidence type="ECO:0000256" key="1">
    <source>
        <dbReference type="ARBA" id="ARBA00004651"/>
    </source>
</evidence>
<sequence>MTVPSRPPSEPVALGRQRWGRLLPIVFVTYSLAYLDRSNYSVGVAGGMKEDLAITGGVAALLGALFFLGYFLFQIPGAIYAERRSVKKLIFWSLIAWGVLASLQGLVSNVGLLMVVRFLIGVVEAAVLPAMVIFLSHWFTKPERGRANTYLILGNPVTVLWLTVVSGYLIEATSWRGMFIIEGLPAVIWAFVFWKMVDDKPEQARWLDPAERDGVVNALAEEQKTLNPVGSYREAFRSRNVILLSVQYFLWSIGVYGFVFWLPSIVKAGSGEGIGLTGVISGAPYALAVIVMLVNSRASDRSGRRSAYVWPWLLLGAAAFYGSYLLGPRHFWLSFPLLVIAGAAMYAPYGPYFAYIPEFLPRNVAGASIALINSFGALGGFAGSYLVGWLNDSTGSNAASFLLMALSLAAAAGIVPLVRVSRASAATVLPTPVPAE</sequence>
<keyword evidence="3 6" id="KW-0812">Transmembrane</keyword>
<feature type="transmembrane region" description="Helical" evidence="6">
    <location>
        <begin position="364"/>
        <end position="386"/>
    </location>
</feature>
<dbReference type="RefSeq" id="WP_109944912.1">
    <property type="nucleotide sequence ID" value="NZ_QGSU01000255.1"/>
</dbReference>
<dbReference type="CDD" id="cd17319">
    <property type="entry name" value="MFS_ExuT_GudP_like"/>
    <property type="match status" value="1"/>
</dbReference>
<dbReference type="GO" id="GO:0022857">
    <property type="term" value="F:transmembrane transporter activity"/>
    <property type="evidence" value="ECO:0007669"/>
    <property type="project" value="InterPro"/>
</dbReference>
<keyword evidence="2" id="KW-0813">Transport</keyword>
<feature type="transmembrane region" description="Helical" evidence="6">
    <location>
        <begin position="274"/>
        <end position="295"/>
    </location>
</feature>
<reference evidence="9" key="1">
    <citation type="submission" date="2018-05" db="EMBL/GenBank/DDBJ databases">
        <title>Micromonospora globispora sp. nov. and Micromonospora rugosa sp. nov., isolated from marine sediment.</title>
        <authorList>
            <person name="Carro L."/>
            <person name="Aysel V."/>
            <person name="Cetin D."/>
            <person name="Igual J.M."/>
            <person name="Klenk H.-P."/>
            <person name="Trujillo M.E."/>
            <person name="Sahin N."/>
        </authorList>
    </citation>
    <scope>NUCLEOTIDE SEQUENCE [LARGE SCALE GENOMIC DNA]</scope>
    <source>
        <strain evidence="9">S2904</strain>
    </source>
</reference>
<evidence type="ECO:0000256" key="6">
    <source>
        <dbReference type="SAM" id="Phobius"/>
    </source>
</evidence>
<feature type="transmembrane region" description="Helical" evidence="6">
    <location>
        <begin position="176"/>
        <end position="197"/>
    </location>
</feature>
<dbReference type="PROSITE" id="PS50850">
    <property type="entry name" value="MFS"/>
    <property type="match status" value="1"/>
</dbReference>
<dbReference type="EMBL" id="QGSV01000170">
    <property type="protein sequence ID" value="PWU48045.1"/>
    <property type="molecule type" value="Genomic_DNA"/>
</dbReference>
<evidence type="ECO:0000313" key="9">
    <source>
        <dbReference type="Proteomes" id="UP000245683"/>
    </source>
</evidence>
<feature type="transmembrane region" description="Helical" evidence="6">
    <location>
        <begin position="241"/>
        <end position="262"/>
    </location>
</feature>
<feature type="transmembrane region" description="Helical" evidence="6">
    <location>
        <begin position="332"/>
        <end position="352"/>
    </location>
</feature>
<gene>
    <name evidence="8" type="ORF">DLJ46_12910</name>
</gene>
<keyword evidence="5 6" id="KW-0472">Membrane</keyword>
<dbReference type="InterPro" id="IPR036259">
    <property type="entry name" value="MFS_trans_sf"/>
</dbReference>
<evidence type="ECO:0000313" key="8">
    <source>
        <dbReference type="EMBL" id="PWU48045.1"/>
    </source>
</evidence>
<dbReference type="Pfam" id="PF07690">
    <property type="entry name" value="MFS_1"/>
    <property type="match status" value="1"/>
</dbReference>
<feature type="transmembrane region" description="Helical" evidence="6">
    <location>
        <begin position="89"/>
        <end position="107"/>
    </location>
</feature>
<dbReference type="InterPro" id="IPR020846">
    <property type="entry name" value="MFS_dom"/>
</dbReference>
<dbReference type="InterPro" id="IPR011701">
    <property type="entry name" value="MFS"/>
</dbReference>
<proteinExistence type="predicted"/>
<dbReference type="SUPFAM" id="SSF103473">
    <property type="entry name" value="MFS general substrate transporter"/>
    <property type="match status" value="1"/>
</dbReference>
<feature type="domain" description="Major facilitator superfamily (MFS) profile" evidence="7">
    <location>
        <begin position="22"/>
        <end position="423"/>
    </location>
</feature>
<protein>
    <submittedName>
        <fullName evidence="8">MFS transporter</fullName>
    </submittedName>
</protein>
<evidence type="ECO:0000256" key="2">
    <source>
        <dbReference type="ARBA" id="ARBA00022448"/>
    </source>
</evidence>
<evidence type="ECO:0000256" key="4">
    <source>
        <dbReference type="ARBA" id="ARBA00022989"/>
    </source>
</evidence>
<dbReference type="PANTHER" id="PTHR43791">
    <property type="entry name" value="PERMEASE-RELATED"/>
    <property type="match status" value="1"/>
</dbReference>
<keyword evidence="9" id="KW-1185">Reference proteome</keyword>
<evidence type="ECO:0000256" key="5">
    <source>
        <dbReference type="ARBA" id="ARBA00023136"/>
    </source>
</evidence>
<feature type="transmembrane region" description="Helical" evidence="6">
    <location>
        <begin position="398"/>
        <end position="418"/>
    </location>
</feature>
<evidence type="ECO:0000259" key="7">
    <source>
        <dbReference type="PROSITE" id="PS50850"/>
    </source>
</evidence>
<feature type="transmembrane region" description="Helical" evidence="6">
    <location>
        <begin position="150"/>
        <end position="170"/>
    </location>
</feature>
<organism evidence="8 9">
    <name type="scientific">Micromonospora globispora</name>
    <dbReference type="NCBI Taxonomy" id="1450148"/>
    <lineage>
        <taxon>Bacteria</taxon>
        <taxon>Bacillati</taxon>
        <taxon>Actinomycetota</taxon>
        <taxon>Actinomycetes</taxon>
        <taxon>Micromonosporales</taxon>
        <taxon>Micromonosporaceae</taxon>
        <taxon>Micromonospora</taxon>
    </lineage>
</organism>
<dbReference type="Proteomes" id="UP000245683">
    <property type="component" value="Unassembled WGS sequence"/>
</dbReference>
<feature type="transmembrane region" description="Helical" evidence="6">
    <location>
        <begin position="307"/>
        <end position="326"/>
    </location>
</feature>
<feature type="transmembrane region" description="Helical" evidence="6">
    <location>
        <begin position="113"/>
        <end position="138"/>
    </location>
</feature>
<dbReference type="AlphaFoldDB" id="A0A317K4V1"/>
<feature type="transmembrane region" description="Helical" evidence="6">
    <location>
        <begin position="52"/>
        <end position="73"/>
    </location>
</feature>
<dbReference type="Gene3D" id="1.20.1250.20">
    <property type="entry name" value="MFS general substrate transporter like domains"/>
    <property type="match status" value="2"/>
</dbReference>